<dbReference type="OrthoDB" id="9908305at2759"/>
<dbReference type="EMBL" id="CAAE01014555">
    <property type="protein sequence ID" value="CAF98344.1"/>
    <property type="molecule type" value="Genomic_DNA"/>
</dbReference>
<accession>Q4SLY8</accession>
<evidence type="ECO:0000313" key="2">
    <source>
        <dbReference type="EMBL" id="CAF98344.1"/>
    </source>
</evidence>
<dbReference type="PANTHER" id="PTHR28422:SF1">
    <property type="entry name" value="SIMILAR TO HUMAN CHROMOSOME 15 OPEN READING FRAME 39"/>
    <property type="match status" value="1"/>
</dbReference>
<evidence type="ECO:0000256" key="1">
    <source>
        <dbReference type="SAM" id="MobiDB-lite"/>
    </source>
</evidence>
<feature type="region of interest" description="Disordered" evidence="1">
    <location>
        <begin position="541"/>
        <end position="607"/>
    </location>
</feature>
<gene>
    <name evidence="2" type="ORF">GSTENG00016010001</name>
</gene>
<feature type="region of interest" description="Disordered" evidence="1">
    <location>
        <begin position="1"/>
        <end position="26"/>
    </location>
</feature>
<feature type="region of interest" description="Disordered" evidence="1">
    <location>
        <begin position="797"/>
        <end position="818"/>
    </location>
</feature>
<reference evidence="2" key="2">
    <citation type="submission" date="2004-02" db="EMBL/GenBank/DDBJ databases">
        <authorList>
            <consortium name="Genoscope"/>
            <consortium name="Whitehead Institute Centre for Genome Research"/>
        </authorList>
    </citation>
    <scope>NUCLEOTIDE SEQUENCE</scope>
</reference>
<dbReference type="KEGG" id="tng:GSTEN00016010G001"/>
<dbReference type="InterPro" id="IPR042567">
    <property type="entry name" value="SPIN/Ssty_sf"/>
</dbReference>
<dbReference type="Gene3D" id="2.80.10.70">
    <property type="entry name" value="Spindlin/Ssty"/>
    <property type="match status" value="1"/>
</dbReference>
<dbReference type="InterPro" id="IPR037656">
    <property type="entry name" value="DUF5525"/>
</dbReference>
<dbReference type="Pfam" id="PF17663">
    <property type="entry name" value="DUF5525"/>
    <property type="match status" value="1"/>
</dbReference>
<feature type="region of interest" description="Disordered" evidence="1">
    <location>
        <begin position="239"/>
        <end position="258"/>
    </location>
</feature>
<dbReference type="PANTHER" id="PTHR28422">
    <property type="entry name" value="SIMILAR TO HUMAN CHROMOSOME 15 OPEN READING FRAME 39"/>
    <property type="match status" value="1"/>
</dbReference>
<dbReference type="AlphaFoldDB" id="Q4SLY8"/>
<feature type="region of interest" description="Disordered" evidence="1">
    <location>
        <begin position="468"/>
        <end position="495"/>
    </location>
</feature>
<comment type="caution">
    <text evidence="2">The sequence shown here is derived from an EMBL/GenBank/DDBJ whole genome shotgun (WGS) entry which is preliminary data.</text>
</comment>
<proteinExistence type="predicted"/>
<protein>
    <submittedName>
        <fullName evidence="2">(spotted green pufferfish) hypothetical protein</fullName>
    </submittedName>
</protein>
<name>Q4SLY8_TETNG</name>
<organism evidence="2">
    <name type="scientific">Tetraodon nigroviridis</name>
    <name type="common">Spotted green pufferfish</name>
    <name type="synonym">Chelonodon nigroviridis</name>
    <dbReference type="NCBI Taxonomy" id="99883"/>
    <lineage>
        <taxon>Eukaryota</taxon>
        <taxon>Metazoa</taxon>
        <taxon>Chordata</taxon>
        <taxon>Craniata</taxon>
        <taxon>Vertebrata</taxon>
        <taxon>Euteleostomi</taxon>
        <taxon>Actinopterygii</taxon>
        <taxon>Neopterygii</taxon>
        <taxon>Teleostei</taxon>
        <taxon>Neoteleostei</taxon>
        <taxon>Acanthomorphata</taxon>
        <taxon>Eupercaria</taxon>
        <taxon>Tetraodontiformes</taxon>
        <taxon>Tetradontoidea</taxon>
        <taxon>Tetraodontidae</taxon>
        <taxon>Tetraodon</taxon>
    </lineage>
</organism>
<feature type="region of interest" description="Disordered" evidence="1">
    <location>
        <begin position="428"/>
        <end position="452"/>
    </location>
</feature>
<sequence length="949" mass="106920">MEGKQHMLFRQNSNSSKERTPHATPVKQGFRLYSKSPGVSSATAAPAVAVGKPRSGVDDASTQPGSPVYLAVPKPVYGHNPCCSELCFGRGQYCVESGFPRLSHPVYKHNWMQSDAQYGDGAAVQKKAQEALLQHRALRFDAGAEQLKRMETFGPGRVRPLPPIINPNYSSYPCTFFGSFPEQRQQNSPRAYPNLFPSHHAYEHMTSEVYQEHSPMTKYGHVTQHPVFYYSQADMEVENKSRCKNSGSKPREESPVTVKHTLPSPQEHFLVPRPLHGQAALPHFQHRALLPGFGYPCYGAPRFHVDARQSVHPSLVVPSNSVHFPPANLCPDHHIASATSLHEDGARLGAGRPDANLSFIRVDQGSPPSRSDQPVPAPGVTVNRLFHPPSRLNRPGLQVPGLNVERFLPYFPGGGQVRCPKLPGIHPTSLGSELQPSLHHQPDPISKAAPRSNVQTNVCFSSVKTESKADDTAPSVPNCLKRSPPRNIKEERDWEEDEPLKKWKKMEGTETAWVRSAAESPPMPVIDNVFSLAPYQALVQPPGAPLPGRSPHSPLQSEKGADQMQSVMNARRKDPGENQPLDCRVSKENRAGSPAQTSPGTQKPPDIKVEKEASDGFAVDSGDGQGSPTTRVKPRELLFNEEVKSVFQELLKRLKEYTSQERCPFPHVMRTSTVFLPMLVLKELLFPMVQSSFIDQVLQEHRVELRPTTLSEEKILLQLHKRACSSRLRKLMSLKHLPDIYADMVNILYYTCISKHLATKPAAGAKNPSGVILKLRRMFSSGLNRKKARYQAVLDSRMLQDRPPSQTEDGESTRRTAKLTHRWQRTQSFCHALRPISRSSKRPLLKIKYCPYLSACYGVEHRRRWVLRSAVQRARSVRFPDLVGKRIRHLYEEDDKSEVWYRGEVLRVHEAHANPLKTIFEVRYDSEPEWRYYLELLIDYKKGWLKIED</sequence>
<reference evidence="2" key="1">
    <citation type="journal article" date="2004" name="Nature">
        <title>Genome duplication in the teleost fish Tetraodon nigroviridis reveals the early vertebrate proto-karyotype.</title>
        <authorList>
            <person name="Jaillon O."/>
            <person name="Aury J.-M."/>
            <person name="Brunet F."/>
            <person name="Petit J.-L."/>
            <person name="Stange-Thomann N."/>
            <person name="Mauceli E."/>
            <person name="Bouneau L."/>
            <person name="Fischer C."/>
            <person name="Ozouf-Costaz C."/>
            <person name="Bernot A."/>
            <person name="Nicaud S."/>
            <person name="Jaffe D."/>
            <person name="Fisher S."/>
            <person name="Lutfalla G."/>
            <person name="Dossat C."/>
            <person name="Segurens B."/>
            <person name="Dasilva C."/>
            <person name="Salanoubat M."/>
            <person name="Levy M."/>
            <person name="Boudet N."/>
            <person name="Castellano S."/>
            <person name="Anthouard V."/>
            <person name="Jubin C."/>
            <person name="Castelli V."/>
            <person name="Katinka M."/>
            <person name="Vacherie B."/>
            <person name="Biemont C."/>
            <person name="Skalli Z."/>
            <person name="Cattolico L."/>
            <person name="Poulain J."/>
            <person name="De Berardinis V."/>
            <person name="Cruaud C."/>
            <person name="Duprat S."/>
            <person name="Brottier P."/>
            <person name="Coutanceau J.-P."/>
            <person name="Gouzy J."/>
            <person name="Parra G."/>
            <person name="Lardier G."/>
            <person name="Chapple C."/>
            <person name="McKernan K.J."/>
            <person name="McEwan P."/>
            <person name="Bosak S."/>
            <person name="Kellis M."/>
            <person name="Volff J.-N."/>
            <person name="Guigo R."/>
            <person name="Zody M.C."/>
            <person name="Mesirov J."/>
            <person name="Lindblad-Toh K."/>
            <person name="Birren B."/>
            <person name="Nusbaum C."/>
            <person name="Kahn D."/>
            <person name="Robinson-Rechavi M."/>
            <person name="Laudet V."/>
            <person name="Schachter V."/>
            <person name="Quetier F."/>
            <person name="Saurin W."/>
            <person name="Scarpelli C."/>
            <person name="Wincker P."/>
            <person name="Lander E.S."/>
            <person name="Weissenbach J."/>
            <person name="Roest Crollius H."/>
        </authorList>
    </citation>
    <scope>NUCLEOTIDE SEQUENCE [LARGE SCALE GENOMIC DNA]</scope>
</reference>